<keyword evidence="3" id="KW-1185">Reference proteome</keyword>
<evidence type="ECO:0000259" key="1">
    <source>
        <dbReference type="SMART" id="SM00829"/>
    </source>
</evidence>
<dbReference type="InterPro" id="IPR013154">
    <property type="entry name" value="ADH-like_N"/>
</dbReference>
<protein>
    <submittedName>
        <fullName evidence="2">Zeta-crystallin</fullName>
    </submittedName>
</protein>
<gene>
    <name evidence="2" type="ORF">M011DRAFT_413527</name>
</gene>
<dbReference type="CDD" id="cd08241">
    <property type="entry name" value="QOR1"/>
    <property type="match status" value="1"/>
</dbReference>
<name>A0A6A6UUJ8_9PLEO</name>
<dbReference type="InterPro" id="IPR036291">
    <property type="entry name" value="NAD(P)-bd_dom_sf"/>
</dbReference>
<dbReference type="InterPro" id="IPR051397">
    <property type="entry name" value="Zn-ADH-like_protein"/>
</dbReference>
<organism evidence="2 3">
    <name type="scientific">Sporormia fimetaria CBS 119925</name>
    <dbReference type="NCBI Taxonomy" id="1340428"/>
    <lineage>
        <taxon>Eukaryota</taxon>
        <taxon>Fungi</taxon>
        <taxon>Dikarya</taxon>
        <taxon>Ascomycota</taxon>
        <taxon>Pezizomycotina</taxon>
        <taxon>Dothideomycetes</taxon>
        <taxon>Pleosporomycetidae</taxon>
        <taxon>Pleosporales</taxon>
        <taxon>Sporormiaceae</taxon>
        <taxon>Sporormia</taxon>
    </lineage>
</organism>
<accession>A0A6A6UUJ8</accession>
<dbReference type="PANTHER" id="PTHR43677:SF4">
    <property type="entry name" value="QUINONE OXIDOREDUCTASE-LIKE PROTEIN 2"/>
    <property type="match status" value="1"/>
</dbReference>
<dbReference type="OrthoDB" id="10257049at2759"/>
<evidence type="ECO:0000313" key="3">
    <source>
        <dbReference type="Proteomes" id="UP000799440"/>
    </source>
</evidence>
<proteinExistence type="predicted"/>
<dbReference type="Pfam" id="PF08240">
    <property type="entry name" value="ADH_N"/>
    <property type="match status" value="1"/>
</dbReference>
<dbReference type="GO" id="GO:0005739">
    <property type="term" value="C:mitochondrion"/>
    <property type="evidence" value="ECO:0007669"/>
    <property type="project" value="TreeGrafter"/>
</dbReference>
<dbReference type="Proteomes" id="UP000799440">
    <property type="component" value="Unassembled WGS sequence"/>
</dbReference>
<evidence type="ECO:0000313" key="2">
    <source>
        <dbReference type="EMBL" id="KAF2741982.1"/>
    </source>
</evidence>
<feature type="domain" description="Enoyl reductase (ER)" evidence="1">
    <location>
        <begin position="11"/>
        <end position="329"/>
    </location>
</feature>
<dbReference type="Gene3D" id="3.40.50.720">
    <property type="entry name" value="NAD(P)-binding Rossmann-like Domain"/>
    <property type="match status" value="1"/>
</dbReference>
<sequence length="343" mass="37035">MKAIQIDEFVKDFSELRPKDVQCQCKSNQLGVQITHAAVTHVDMLYAQGLHQNNRRHVKPPFILGNEFAGTTTSSPPNSSFPPGTRVFGSALGSYATHICVSETAVKPVPSQWTNAEACAVGASGAISYGGLMDVGNLQRGQWVLILGATGGLGVMAIQIAKAVGARVIAAVADGEAGEKGRMVRRIGADVVVDFQGKEWEGRVREATDGGEGVHLVYDSIGAVESGIRCCRYRGRIVIVGFAARGGEMEMVKMNRVLLKGISVVGYRFGEDGRRDPEKTKQAWKGFMGLVEAGKIRPVIYSGEYKGLESLPRALEDLKERKAWGRSVLRISEEAGQTDKSRL</sequence>
<dbReference type="Pfam" id="PF00107">
    <property type="entry name" value="ADH_zinc_N"/>
    <property type="match status" value="1"/>
</dbReference>
<dbReference type="SUPFAM" id="SSF50129">
    <property type="entry name" value="GroES-like"/>
    <property type="match status" value="1"/>
</dbReference>
<dbReference type="InterPro" id="IPR011032">
    <property type="entry name" value="GroES-like_sf"/>
</dbReference>
<dbReference type="SMART" id="SM00829">
    <property type="entry name" value="PKS_ER"/>
    <property type="match status" value="1"/>
</dbReference>
<dbReference type="InterPro" id="IPR013149">
    <property type="entry name" value="ADH-like_C"/>
</dbReference>
<reference evidence="2" key="1">
    <citation type="journal article" date="2020" name="Stud. Mycol.">
        <title>101 Dothideomycetes genomes: a test case for predicting lifestyles and emergence of pathogens.</title>
        <authorList>
            <person name="Haridas S."/>
            <person name="Albert R."/>
            <person name="Binder M."/>
            <person name="Bloem J."/>
            <person name="Labutti K."/>
            <person name="Salamov A."/>
            <person name="Andreopoulos B."/>
            <person name="Baker S."/>
            <person name="Barry K."/>
            <person name="Bills G."/>
            <person name="Bluhm B."/>
            <person name="Cannon C."/>
            <person name="Castanera R."/>
            <person name="Culley D."/>
            <person name="Daum C."/>
            <person name="Ezra D."/>
            <person name="Gonzalez J."/>
            <person name="Henrissat B."/>
            <person name="Kuo A."/>
            <person name="Liang C."/>
            <person name="Lipzen A."/>
            <person name="Lutzoni F."/>
            <person name="Magnuson J."/>
            <person name="Mondo S."/>
            <person name="Nolan M."/>
            <person name="Ohm R."/>
            <person name="Pangilinan J."/>
            <person name="Park H.-J."/>
            <person name="Ramirez L."/>
            <person name="Alfaro M."/>
            <person name="Sun H."/>
            <person name="Tritt A."/>
            <person name="Yoshinaga Y."/>
            <person name="Zwiers L.-H."/>
            <person name="Turgeon B."/>
            <person name="Goodwin S."/>
            <person name="Spatafora J."/>
            <person name="Crous P."/>
            <person name="Grigoriev I."/>
        </authorList>
    </citation>
    <scope>NUCLEOTIDE SEQUENCE</scope>
    <source>
        <strain evidence="2">CBS 119925</strain>
    </source>
</reference>
<dbReference type="PANTHER" id="PTHR43677">
    <property type="entry name" value="SHORT-CHAIN DEHYDROGENASE/REDUCTASE"/>
    <property type="match status" value="1"/>
</dbReference>
<dbReference type="AlphaFoldDB" id="A0A6A6UUJ8"/>
<dbReference type="EMBL" id="MU006618">
    <property type="protein sequence ID" value="KAF2741982.1"/>
    <property type="molecule type" value="Genomic_DNA"/>
</dbReference>
<dbReference type="GO" id="GO:0016491">
    <property type="term" value="F:oxidoreductase activity"/>
    <property type="evidence" value="ECO:0007669"/>
    <property type="project" value="InterPro"/>
</dbReference>
<dbReference type="SUPFAM" id="SSF51735">
    <property type="entry name" value="NAD(P)-binding Rossmann-fold domains"/>
    <property type="match status" value="1"/>
</dbReference>
<dbReference type="Gene3D" id="3.90.180.10">
    <property type="entry name" value="Medium-chain alcohol dehydrogenases, catalytic domain"/>
    <property type="match status" value="1"/>
</dbReference>
<dbReference type="InterPro" id="IPR020843">
    <property type="entry name" value="ER"/>
</dbReference>